<organism evidence="2 5">
    <name type="scientific">Rhodococcus opacus</name>
    <name type="common">Nocardia opaca</name>
    <dbReference type="NCBI Taxonomy" id="37919"/>
    <lineage>
        <taxon>Bacteria</taxon>
        <taxon>Bacillati</taxon>
        <taxon>Actinomycetota</taxon>
        <taxon>Actinomycetes</taxon>
        <taxon>Mycobacteriales</taxon>
        <taxon>Nocardiaceae</taxon>
        <taxon>Rhodococcus</taxon>
    </lineage>
</organism>
<dbReference type="Proteomes" id="UP001231166">
    <property type="component" value="Plasmid pRho-VOC14-L"/>
</dbReference>
<protein>
    <submittedName>
        <fullName evidence="2">Uncharacterized protein</fullName>
    </submittedName>
</protein>
<dbReference type="Proteomes" id="UP001066327">
    <property type="component" value="Unassembled WGS sequence"/>
</dbReference>
<dbReference type="EMBL" id="JAPWIS010000045">
    <property type="protein sequence ID" value="MCZ4590315.1"/>
    <property type="molecule type" value="Genomic_DNA"/>
</dbReference>
<evidence type="ECO:0000313" key="4">
    <source>
        <dbReference type="Proteomes" id="UP001066327"/>
    </source>
</evidence>
<accession>A0AAX3YTY9</accession>
<dbReference type="AlphaFoldDB" id="A0AAX3YTY9"/>
<gene>
    <name evidence="1" type="ORF">O4328_43015</name>
    <name evidence="2" type="ORF">Q5707_39350</name>
    <name evidence="3" type="ORF">Q5707_45645</name>
</gene>
<dbReference type="EMBL" id="CP130956">
    <property type="protein sequence ID" value="WLF51577.1"/>
    <property type="molecule type" value="Genomic_DNA"/>
</dbReference>
<evidence type="ECO:0000313" key="3">
    <source>
        <dbReference type="EMBL" id="WLF52626.1"/>
    </source>
</evidence>
<sequence>MTAPELTATDRDVVWAAYTAAEGAVDAIERADRASGCARCGHATTVMTPVGQVISRRFTGYESWTNLAGRRLCAVCVWVYRHRPLRTETHLVTRDPATLRTANSALLHQVLSTTVAADTAVIVPLRPGRKHLLPDAR</sequence>
<keyword evidence="4" id="KW-1185">Reference proteome</keyword>
<dbReference type="EMBL" id="CP130956">
    <property type="protein sequence ID" value="WLF52626.1"/>
    <property type="molecule type" value="Genomic_DNA"/>
</dbReference>
<geneLocation type="plasmid" evidence="2 5">
    <name>pRho-VOC14-L</name>
</geneLocation>
<reference evidence="2" key="2">
    <citation type="submission" date="2023-07" db="EMBL/GenBank/DDBJ databases">
        <title>Genomic analysis of Rhodococcus opacus VOC-14 with glycol ethers degradation activity.</title>
        <authorList>
            <person name="Narkevich D.A."/>
            <person name="Hlushen A.M."/>
            <person name="Akhremchuk A.E."/>
            <person name="Sikolenko M.A."/>
            <person name="Valentovich L.N."/>
        </authorList>
    </citation>
    <scope>NUCLEOTIDE SEQUENCE</scope>
    <source>
        <strain evidence="2">VOC-14</strain>
        <plasmid evidence="2">pRho-VOC14-L</plasmid>
    </source>
</reference>
<evidence type="ECO:0000313" key="1">
    <source>
        <dbReference type="EMBL" id="MCZ4590315.1"/>
    </source>
</evidence>
<dbReference type="RefSeq" id="WP_269592969.1">
    <property type="nucleotide sequence ID" value="NZ_CP130956.1"/>
</dbReference>
<reference evidence="1" key="1">
    <citation type="submission" date="2022-12" db="EMBL/GenBank/DDBJ databases">
        <authorList>
            <person name="Krivoruchko A.V."/>
            <person name="Elkin A."/>
        </authorList>
    </citation>
    <scope>NUCLEOTIDE SEQUENCE</scope>
    <source>
        <strain evidence="1">IEGM 249</strain>
    </source>
</reference>
<evidence type="ECO:0000313" key="2">
    <source>
        <dbReference type="EMBL" id="WLF51577.1"/>
    </source>
</evidence>
<proteinExistence type="predicted"/>
<keyword evidence="2" id="KW-0614">Plasmid</keyword>
<evidence type="ECO:0000313" key="5">
    <source>
        <dbReference type="Proteomes" id="UP001231166"/>
    </source>
</evidence>
<name>A0AAX3YTY9_RHOOP</name>